<dbReference type="InterPro" id="IPR028278">
    <property type="entry name" value="MRI"/>
</dbReference>
<gene>
    <name evidence="3" type="primary">CYREN</name>
</gene>
<keyword evidence="2" id="KW-1185">Reference proteome</keyword>
<name>A0A8B7AXP0_ORYAF</name>
<dbReference type="GO" id="GO:0005737">
    <property type="term" value="C:cytoplasm"/>
    <property type="evidence" value="ECO:0007669"/>
    <property type="project" value="TreeGrafter"/>
</dbReference>
<dbReference type="GO" id="GO:2001033">
    <property type="term" value="P:negative regulation of double-strand break repair via nonhomologous end joining"/>
    <property type="evidence" value="ECO:0007669"/>
    <property type="project" value="InterPro"/>
</dbReference>
<dbReference type="GO" id="GO:0006303">
    <property type="term" value="P:double-strand break repair via nonhomologous end joining"/>
    <property type="evidence" value="ECO:0007669"/>
    <property type="project" value="TreeGrafter"/>
</dbReference>
<evidence type="ECO:0000256" key="1">
    <source>
        <dbReference type="SAM" id="MobiDB-lite"/>
    </source>
</evidence>
<reference evidence="3" key="1">
    <citation type="submission" date="2025-08" db="UniProtKB">
        <authorList>
            <consortium name="RefSeq"/>
        </authorList>
    </citation>
    <scope>IDENTIFICATION</scope>
</reference>
<dbReference type="OrthoDB" id="8936475at2759"/>
<protein>
    <submittedName>
        <fullName evidence="3">Cell cycle regulator of non-homologous end joining</fullName>
    </submittedName>
</protein>
<dbReference type="Proteomes" id="UP000694850">
    <property type="component" value="Unplaced"/>
</dbReference>
<dbReference type="PANTHER" id="PTHR14566">
    <property type="entry name" value="CELL CYCLE REGULATOR OF NON-HOMOLOGOUS END JOINING"/>
    <property type="match status" value="1"/>
</dbReference>
<organism evidence="2 3">
    <name type="scientific">Orycteropus afer afer</name>
    <dbReference type="NCBI Taxonomy" id="1230840"/>
    <lineage>
        <taxon>Eukaryota</taxon>
        <taxon>Metazoa</taxon>
        <taxon>Chordata</taxon>
        <taxon>Craniata</taxon>
        <taxon>Vertebrata</taxon>
        <taxon>Euteleostomi</taxon>
        <taxon>Mammalia</taxon>
        <taxon>Eutheria</taxon>
        <taxon>Afrotheria</taxon>
        <taxon>Tubulidentata</taxon>
        <taxon>Orycteropodidae</taxon>
        <taxon>Orycteropus</taxon>
    </lineage>
</organism>
<dbReference type="PANTHER" id="PTHR14566:SF0">
    <property type="entry name" value="CELL CYCLE REGULATOR OF NON-HOMOLOGOUS END JOINING"/>
    <property type="match status" value="1"/>
</dbReference>
<accession>A0A8B7AXP0</accession>
<feature type="region of interest" description="Disordered" evidence="1">
    <location>
        <begin position="73"/>
        <end position="150"/>
    </location>
</feature>
<evidence type="ECO:0000313" key="3">
    <source>
        <dbReference type="RefSeq" id="XP_007951111.1"/>
    </source>
</evidence>
<dbReference type="GO" id="GO:0005634">
    <property type="term" value="C:nucleus"/>
    <property type="evidence" value="ECO:0007669"/>
    <property type="project" value="TreeGrafter"/>
</dbReference>
<feature type="compositionally biased region" description="Basic and acidic residues" evidence="1">
    <location>
        <begin position="140"/>
        <end position="150"/>
    </location>
</feature>
<dbReference type="RefSeq" id="XP_007951111.1">
    <property type="nucleotide sequence ID" value="XM_007952920.1"/>
</dbReference>
<dbReference type="Pfam" id="PF15325">
    <property type="entry name" value="MRI"/>
    <property type="match status" value="1"/>
</dbReference>
<sequence>METTRSGNKNRVLPAWMTAQVTEKRVVSAKSPKRRRTASATRLCATRTVYCMNEAEVVDVALGILIEGCKQEKPSEQKALAGADKPQRPATGVRSPCSPGGKSEDEDNGQNTLPPSPGPSQGPRGSDSTHSQSREEEEDALKYVREIFFS</sequence>
<proteinExistence type="predicted"/>
<dbReference type="AlphaFoldDB" id="A0A8B7AXP0"/>
<evidence type="ECO:0000313" key="2">
    <source>
        <dbReference type="Proteomes" id="UP000694850"/>
    </source>
</evidence>